<comment type="cofactor">
    <cofactor evidence="15">
        <name>Ca(2+)</name>
        <dbReference type="ChEBI" id="CHEBI:29108"/>
    </cofactor>
    <text evidence="15">Binds 2 calcium ions per subunit.</text>
</comment>
<keyword evidence="8 15" id="KW-0106">Calcium</keyword>
<evidence type="ECO:0000256" key="11">
    <source>
        <dbReference type="ARBA" id="ARBA00023157"/>
    </source>
</evidence>
<comment type="function">
    <text evidence="2">Removal of H(2)O(2), oxidation of toxic reductants, biosynthesis and degradation of lignin, suberization, auxin catabolism, response to environmental stresses such as wounding, pathogen attack and oxidative stress. These functions might be dependent on each isozyme/isoform in each plant tissue.</text>
</comment>
<accession>A0A7J6ESC7</accession>
<feature type="binding site" description="axial binding residue" evidence="15">
    <location>
        <position position="112"/>
    </location>
    <ligand>
        <name>heme b</name>
        <dbReference type="ChEBI" id="CHEBI:60344"/>
    </ligand>
    <ligandPart>
        <name>Fe</name>
        <dbReference type="ChEBI" id="CHEBI:18248"/>
    </ligandPart>
</feature>
<evidence type="ECO:0000313" key="20">
    <source>
        <dbReference type="Proteomes" id="UP000583929"/>
    </source>
</evidence>
<evidence type="ECO:0000256" key="4">
    <source>
        <dbReference type="ARBA" id="ARBA00012313"/>
    </source>
</evidence>
<evidence type="ECO:0000313" key="19">
    <source>
        <dbReference type="EMBL" id="KAF4361332.1"/>
    </source>
</evidence>
<dbReference type="Gene3D" id="1.10.520.10">
    <property type="match status" value="3"/>
</dbReference>
<evidence type="ECO:0000256" key="3">
    <source>
        <dbReference type="ARBA" id="ARBA00006873"/>
    </source>
</evidence>
<evidence type="ECO:0000256" key="1">
    <source>
        <dbReference type="ARBA" id="ARBA00000189"/>
    </source>
</evidence>
<dbReference type="PROSITE" id="PS50873">
    <property type="entry name" value="PEROXIDASE_4"/>
    <property type="match status" value="2"/>
</dbReference>
<dbReference type="Pfam" id="PF00141">
    <property type="entry name" value="peroxidase"/>
    <property type="match status" value="2"/>
</dbReference>
<keyword evidence="17" id="KW-0732">Signal</keyword>
<dbReference type="GO" id="GO:0020037">
    <property type="term" value="F:heme binding"/>
    <property type="evidence" value="ECO:0007669"/>
    <property type="project" value="InterPro"/>
</dbReference>
<evidence type="ECO:0000256" key="6">
    <source>
        <dbReference type="ARBA" id="ARBA00022617"/>
    </source>
</evidence>
<dbReference type="PANTHER" id="PTHR31388">
    <property type="entry name" value="PEROXIDASE 72-RELATED"/>
    <property type="match status" value="1"/>
</dbReference>
<comment type="cofactor">
    <cofactor evidence="15">
        <name>heme b</name>
        <dbReference type="ChEBI" id="CHEBI:60344"/>
    </cofactor>
    <text evidence="15">Binds 1 heme b (iron(II)-protoporphyrin IX) group per subunit.</text>
</comment>
<evidence type="ECO:0000256" key="2">
    <source>
        <dbReference type="ARBA" id="ARBA00002322"/>
    </source>
</evidence>
<sequence>MMSGLSLLYVVLIIGGILLPSSISYGQLSTTFYDQTCPNVTNIIEDIVADVLNNSDPRIGASLIRLHFHDCFVHTGANILLPSPFVTLDVLKSKFMDKGLDSTDLVALSGAHTFGRGQCGAFSNRLFNFNDTGSPDPTIEQNYLKLLQDLCPEGGNVSILTDIDPTTPDQFDKNYYTNLQQLKGLFQSDQELFSTPGADTIEIVNNFSGNQTAFFENFVISMIKMGNLNPITGSDGEVRLNCRKVNDVDDGVSLIGSRRVLLPSSSYGQLSTTFYDQTCPNVTNIIQDIVADVLNNSDPRIGASLIRLHFHDCFVNSGGPGWRNLLGRRDGRIANQTGANGLPAPFETLDILQRKFRDLDLNTTDLVALSGAPDPTIEENYLRLLQDLCPQGGNASILTDLDPTTPDLFDRNYYSNLQQHMGLFTSDQELFSSPLAANDTLPIVNNFSSNQTAFFESFVVSMIKMGNLSPLTGSNGEIRLDCKRVNNVSLSTTTTTTSGRSAYVSSIITNSMQHTNFFTQPTKAFTDHEKKSKTN</sequence>
<feature type="binding site" evidence="15">
    <location>
        <position position="164"/>
    </location>
    <ligand>
        <name>Ca(2+)</name>
        <dbReference type="ChEBI" id="CHEBI:29108"/>
        <label>2</label>
    </ligand>
</feature>
<feature type="binding site" evidence="15">
    <location>
        <position position="113"/>
    </location>
    <ligand>
        <name>Ca(2+)</name>
        <dbReference type="ChEBI" id="CHEBI:29108"/>
        <label>2</label>
    </ligand>
</feature>
<keyword evidence="12" id="KW-0325">Glycoprotein</keyword>
<dbReference type="GO" id="GO:0140825">
    <property type="term" value="F:lactoperoxidase activity"/>
    <property type="evidence" value="ECO:0007669"/>
    <property type="project" value="UniProtKB-EC"/>
</dbReference>
<dbReference type="InterPro" id="IPR000823">
    <property type="entry name" value="Peroxidase_pln"/>
</dbReference>
<keyword evidence="13" id="KW-0376">Hydrogen peroxide</keyword>
<keyword evidence="7 15" id="KW-0479">Metal-binding</keyword>
<dbReference type="PROSITE" id="PS00435">
    <property type="entry name" value="PEROXIDASE_1"/>
    <property type="match status" value="1"/>
</dbReference>
<keyword evidence="20" id="KW-1185">Reference proteome</keyword>
<dbReference type="AlphaFoldDB" id="A0A7J6ESC7"/>
<dbReference type="Gene3D" id="1.10.420.10">
    <property type="entry name" value="Peroxidase, domain 2"/>
    <property type="match status" value="2"/>
</dbReference>
<protein>
    <recommendedName>
        <fullName evidence="4">peroxidase</fullName>
        <ecNumber evidence="4">1.11.1.7</ecNumber>
    </recommendedName>
</protein>
<dbReference type="InterPro" id="IPR033905">
    <property type="entry name" value="Secretory_peroxidase"/>
</dbReference>
<evidence type="ECO:0000256" key="10">
    <source>
        <dbReference type="ARBA" id="ARBA00023004"/>
    </source>
</evidence>
<gene>
    <name evidence="19" type="ORF">G4B88_005122</name>
</gene>
<dbReference type="Proteomes" id="UP000583929">
    <property type="component" value="Unassembled WGS sequence"/>
</dbReference>
<dbReference type="InterPro" id="IPR002016">
    <property type="entry name" value="Haem_peroxidase"/>
</dbReference>
<comment type="similarity">
    <text evidence="3">Belongs to the peroxidase family. Ascorbate peroxidase subfamily.</text>
</comment>
<dbReference type="GO" id="GO:0006979">
    <property type="term" value="P:response to oxidative stress"/>
    <property type="evidence" value="ECO:0007669"/>
    <property type="project" value="InterPro"/>
</dbReference>
<evidence type="ECO:0000256" key="8">
    <source>
        <dbReference type="ARBA" id="ARBA00022837"/>
    </source>
</evidence>
<feature type="binding site" evidence="14">
    <location>
        <position position="82"/>
    </location>
    <ligand>
        <name>substrate</name>
    </ligand>
</feature>
<organism evidence="19 20">
    <name type="scientific">Cannabis sativa</name>
    <name type="common">Hemp</name>
    <name type="synonym">Marijuana</name>
    <dbReference type="NCBI Taxonomy" id="3483"/>
    <lineage>
        <taxon>Eukaryota</taxon>
        <taxon>Viridiplantae</taxon>
        <taxon>Streptophyta</taxon>
        <taxon>Embryophyta</taxon>
        <taxon>Tracheophyta</taxon>
        <taxon>Spermatophyta</taxon>
        <taxon>Magnoliopsida</taxon>
        <taxon>eudicotyledons</taxon>
        <taxon>Gunneridae</taxon>
        <taxon>Pentapetalae</taxon>
        <taxon>rosids</taxon>
        <taxon>fabids</taxon>
        <taxon>Rosales</taxon>
        <taxon>Cannabaceae</taxon>
        <taxon>Cannabis</taxon>
    </lineage>
</organism>
<dbReference type="FunFam" id="1.10.420.10:FF:000001">
    <property type="entry name" value="Peroxidase"/>
    <property type="match status" value="1"/>
</dbReference>
<dbReference type="InterPro" id="IPR019793">
    <property type="entry name" value="Peroxidases_heam-ligand_BS"/>
</dbReference>
<dbReference type="PROSITE" id="PS00436">
    <property type="entry name" value="PEROXIDASE_2"/>
    <property type="match status" value="2"/>
</dbReference>
<evidence type="ECO:0000256" key="13">
    <source>
        <dbReference type="ARBA" id="ARBA00023324"/>
    </source>
</evidence>
<evidence type="ECO:0000256" key="9">
    <source>
        <dbReference type="ARBA" id="ARBA00023002"/>
    </source>
</evidence>
<comment type="catalytic activity">
    <reaction evidence="1">
        <text>2 a phenolic donor + H2O2 = 2 a phenolic radical donor + 2 H2O</text>
        <dbReference type="Rhea" id="RHEA:56136"/>
        <dbReference type="ChEBI" id="CHEBI:15377"/>
        <dbReference type="ChEBI" id="CHEBI:16240"/>
        <dbReference type="ChEBI" id="CHEBI:139520"/>
        <dbReference type="ChEBI" id="CHEBI:139521"/>
        <dbReference type="EC" id="1.11.1.7"/>
    </reaction>
</comment>
<dbReference type="EMBL" id="JAATIQ010000331">
    <property type="protein sequence ID" value="KAF4361332.1"/>
    <property type="molecule type" value="Genomic_DNA"/>
</dbReference>
<feature type="domain" description="Plant heme peroxidase family profile" evidence="18">
    <location>
        <begin position="36"/>
        <end position="246"/>
    </location>
</feature>
<keyword evidence="11 16" id="KW-1015">Disulfide bond</keyword>
<dbReference type="InterPro" id="IPR010255">
    <property type="entry name" value="Haem_peroxidase_sf"/>
</dbReference>
<feature type="domain" description="Plant heme peroxidase family profile" evidence="18">
    <location>
        <begin position="303"/>
        <end position="486"/>
    </location>
</feature>
<dbReference type="PRINTS" id="PR00458">
    <property type="entry name" value="PEROXIDASE"/>
</dbReference>
<keyword evidence="5" id="KW-0575">Peroxidase</keyword>
<feature type="signal peptide" evidence="17">
    <location>
        <begin position="1"/>
        <end position="26"/>
    </location>
</feature>
<name>A0A7J6ESC7_CANSA</name>
<dbReference type="PANTHER" id="PTHR31388:SF270">
    <property type="entry name" value="PEROXIDASE 22-RELATED"/>
    <property type="match status" value="1"/>
</dbReference>
<dbReference type="SUPFAM" id="SSF48113">
    <property type="entry name" value="Heme-dependent peroxidases"/>
    <property type="match status" value="2"/>
</dbReference>
<evidence type="ECO:0000256" key="16">
    <source>
        <dbReference type="PIRSR" id="PIRSR600823-5"/>
    </source>
</evidence>
<keyword evidence="10 15" id="KW-0408">Iron</keyword>
<dbReference type="GO" id="GO:0042744">
    <property type="term" value="P:hydrogen peroxide catabolic process"/>
    <property type="evidence" value="ECO:0007669"/>
    <property type="project" value="UniProtKB-KW"/>
</dbReference>
<comment type="caution">
    <text evidence="19">The sequence shown here is derived from an EMBL/GenBank/DDBJ whole genome shotgun (WGS) entry which is preliminary data.</text>
</comment>
<evidence type="ECO:0000256" key="17">
    <source>
        <dbReference type="SAM" id="SignalP"/>
    </source>
</evidence>
<evidence type="ECO:0000256" key="7">
    <source>
        <dbReference type="ARBA" id="ARBA00022723"/>
    </source>
</evidence>
<feature type="binding site" evidence="15">
    <location>
        <position position="172"/>
    </location>
    <ligand>
        <name>Ca(2+)</name>
        <dbReference type="ChEBI" id="CHEBI:29108"/>
        <label>2</label>
    </ligand>
</feature>
<dbReference type="GO" id="GO:0046872">
    <property type="term" value="F:metal ion binding"/>
    <property type="evidence" value="ECO:0007669"/>
    <property type="project" value="UniProtKB-KW"/>
</dbReference>
<feature type="disulfide bond" evidence="16">
    <location>
        <begin position="119"/>
        <end position="151"/>
    </location>
</feature>
<dbReference type="EC" id="1.11.1.7" evidence="4"/>
<feature type="binding site" evidence="15">
    <location>
        <position position="167"/>
    </location>
    <ligand>
        <name>Ca(2+)</name>
        <dbReference type="ChEBI" id="CHEBI:29108"/>
        <label>2</label>
    </ligand>
</feature>
<keyword evidence="6" id="KW-0349">Heme</keyword>
<evidence type="ECO:0000259" key="18">
    <source>
        <dbReference type="PROSITE" id="PS50873"/>
    </source>
</evidence>
<dbReference type="InterPro" id="IPR019794">
    <property type="entry name" value="Peroxidases_AS"/>
</dbReference>
<dbReference type="CDD" id="cd00693">
    <property type="entry name" value="secretory_peroxidase"/>
    <property type="match status" value="1"/>
</dbReference>
<reference evidence="19 20" key="1">
    <citation type="journal article" date="2020" name="bioRxiv">
        <title>Sequence and annotation of 42 cannabis genomes reveals extensive copy number variation in cannabinoid synthesis and pathogen resistance genes.</title>
        <authorList>
            <person name="Mckernan K.J."/>
            <person name="Helbert Y."/>
            <person name="Kane L.T."/>
            <person name="Ebling H."/>
            <person name="Zhang L."/>
            <person name="Liu B."/>
            <person name="Eaton Z."/>
            <person name="Mclaughlin S."/>
            <person name="Kingan S."/>
            <person name="Baybayan P."/>
            <person name="Concepcion G."/>
            <person name="Jordan M."/>
            <person name="Riva A."/>
            <person name="Barbazuk W."/>
            <person name="Harkins T."/>
        </authorList>
    </citation>
    <scope>NUCLEOTIDE SEQUENCE [LARGE SCALE GENOMIC DNA]</scope>
    <source>
        <strain evidence="20">cv. Jamaican Lion 4</strain>
        <tissue evidence="19">Leaf</tissue>
    </source>
</reference>
<evidence type="ECO:0000256" key="14">
    <source>
        <dbReference type="PIRSR" id="PIRSR600823-2"/>
    </source>
</evidence>
<keyword evidence="9" id="KW-0560">Oxidoreductase</keyword>
<evidence type="ECO:0000256" key="5">
    <source>
        <dbReference type="ARBA" id="ARBA00022559"/>
    </source>
</evidence>
<feature type="chain" id="PRO_5029844600" description="peroxidase" evidence="17">
    <location>
        <begin position="27"/>
        <end position="535"/>
    </location>
</feature>
<evidence type="ECO:0000256" key="15">
    <source>
        <dbReference type="PIRSR" id="PIRSR600823-3"/>
    </source>
</evidence>
<evidence type="ECO:0000256" key="12">
    <source>
        <dbReference type="ARBA" id="ARBA00023180"/>
    </source>
</evidence>
<proteinExistence type="inferred from homology"/>